<comment type="subunit">
    <text evidence="5">Homodimer or homotetramer.</text>
</comment>
<name>G2LMS9_9GAMM</name>
<feature type="binding site" evidence="5">
    <location>
        <position position="64"/>
    </location>
    <ligand>
        <name>spermidine</name>
        <dbReference type="ChEBI" id="CHEBI:57834"/>
    </ligand>
</feature>
<dbReference type="STRING" id="1005090.BAKON_210"/>
<dbReference type="CDD" id="cd02440">
    <property type="entry name" value="AdoMet_MTases"/>
    <property type="match status" value="1"/>
</dbReference>
<proteinExistence type="inferred from homology"/>
<dbReference type="PATRIC" id="fig|1005090.4.peg.205"/>
<evidence type="ECO:0000256" key="6">
    <source>
        <dbReference type="PROSITE-ProRule" id="PRU00354"/>
    </source>
</evidence>
<dbReference type="EMBL" id="CP002645">
    <property type="protein sequence ID" value="AEO08567.1"/>
    <property type="molecule type" value="Genomic_DNA"/>
</dbReference>
<dbReference type="Proteomes" id="UP000001269">
    <property type="component" value="Chromosome"/>
</dbReference>
<evidence type="ECO:0000256" key="2">
    <source>
        <dbReference type="ARBA" id="ARBA00022679"/>
    </source>
</evidence>
<dbReference type="GO" id="GO:0005829">
    <property type="term" value="C:cytosol"/>
    <property type="evidence" value="ECO:0007669"/>
    <property type="project" value="TreeGrafter"/>
</dbReference>
<dbReference type="PANTHER" id="PTHR11558">
    <property type="entry name" value="SPERMIDINE/SPERMINE SYNTHASE"/>
    <property type="match status" value="1"/>
</dbReference>
<feature type="binding site" evidence="5">
    <location>
        <position position="88"/>
    </location>
    <ligand>
        <name>spermidine</name>
        <dbReference type="ChEBI" id="CHEBI:57834"/>
    </ligand>
</feature>
<dbReference type="Pfam" id="PF01564">
    <property type="entry name" value="Spermine_synth"/>
    <property type="match status" value="1"/>
</dbReference>
<feature type="active site" description="Proton acceptor" evidence="5 6">
    <location>
        <position position="158"/>
    </location>
</feature>
<dbReference type="InterPro" id="IPR037163">
    <property type="entry name" value="Spermidine_synt_N_sf"/>
</dbReference>
<comment type="catalytic activity">
    <reaction evidence="5 8">
        <text>S-adenosyl 3-(methylsulfanyl)propylamine + putrescine = S-methyl-5'-thioadenosine + spermidine + H(+)</text>
        <dbReference type="Rhea" id="RHEA:12721"/>
        <dbReference type="ChEBI" id="CHEBI:15378"/>
        <dbReference type="ChEBI" id="CHEBI:17509"/>
        <dbReference type="ChEBI" id="CHEBI:57443"/>
        <dbReference type="ChEBI" id="CHEBI:57834"/>
        <dbReference type="ChEBI" id="CHEBI:326268"/>
        <dbReference type="EC" id="2.5.1.16"/>
    </reaction>
</comment>
<dbReference type="AlphaFoldDB" id="G2LMS9"/>
<comment type="caution">
    <text evidence="5">Lacks conserved residue(s) required for the propagation of feature annotation.</text>
</comment>
<keyword evidence="3 5" id="KW-0745">Spermidine biosynthesis</keyword>
<dbReference type="NCBIfam" id="TIGR00417">
    <property type="entry name" value="speE"/>
    <property type="match status" value="1"/>
</dbReference>
<evidence type="ECO:0000256" key="7">
    <source>
        <dbReference type="RuleBase" id="RU003836"/>
    </source>
</evidence>
<evidence type="ECO:0000259" key="9">
    <source>
        <dbReference type="PROSITE" id="PS51006"/>
    </source>
</evidence>
<dbReference type="NCBIfam" id="NF002010">
    <property type="entry name" value="PRK00811.1"/>
    <property type="match status" value="1"/>
</dbReference>
<keyword evidence="2 5" id="KW-0808">Transferase</keyword>
<dbReference type="PROSITE" id="PS51006">
    <property type="entry name" value="PABS_2"/>
    <property type="match status" value="1"/>
</dbReference>
<dbReference type="HOGENOM" id="CLU_048199_1_0_6"/>
<dbReference type="InterPro" id="IPR030374">
    <property type="entry name" value="PABS"/>
</dbReference>
<evidence type="ECO:0000256" key="4">
    <source>
        <dbReference type="ARBA" id="ARBA00023115"/>
    </source>
</evidence>
<dbReference type="Pfam" id="PF17284">
    <property type="entry name" value="Spermine_synt_N"/>
    <property type="match status" value="1"/>
</dbReference>
<gene>
    <name evidence="5 10" type="primary">speE</name>
    <name evidence="10" type="ORF">BAKON_210</name>
</gene>
<evidence type="ECO:0000256" key="8">
    <source>
        <dbReference type="RuleBase" id="RU003837"/>
    </source>
</evidence>
<dbReference type="PROSITE" id="PS01330">
    <property type="entry name" value="PABS_1"/>
    <property type="match status" value="1"/>
</dbReference>
<comment type="similarity">
    <text evidence="1 5 7">Belongs to the spermidine/spermine synthase family.</text>
</comment>
<dbReference type="GO" id="GO:0008295">
    <property type="term" value="P:spermidine biosynthetic process"/>
    <property type="evidence" value="ECO:0007669"/>
    <property type="project" value="UniProtKB-UniRule"/>
</dbReference>
<feature type="binding site" evidence="5">
    <location>
        <begin position="158"/>
        <end position="161"/>
    </location>
    <ligand>
        <name>spermidine</name>
        <dbReference type="ChEBI" id="CHEBI:57834"/>
    </ligand>
</feature>
<evidence type="ECO:0000256" key="1">
    <source>
        <dbReference type="ARBA" id="ARBA00007867"/>
    </source>
</evidence>
<organism evidence="10 11">
    <name type="scientific">Buchnera aphidicola str. Ak</name>
    <name type="common">Acyrthosiphon kondoi</name>
    <dbReference type="NCBI Taxonomy" id="1005090"/>
    <lineage>
        <taxon>Bacteria</taxon>
        <taxon>Pseudomonadati</taxon>
        <taxon>Pseudomonadota</taxon>
        <taxon>Gammaproteobacteria</taxon>
        <taxon>Enterobacterales</taxon>
        <taxon>Erwiniaceae</taxon>
        <taxon>Buchnera</taxon>
    </lineage>
</organism>
<dbReference type="Gene3D" id="3.40.50.150">
    <property type="entry name" value="Vaccinia Virus protein VP39"/>
    <property type="match status" value="1"/>
</dbReference>
<sequence>MDHKKIWHEKLHCNLGQYFLIEELLYQEKTSHHKVMIFKNSIFGRVMVIDDIVQTTERDEFIYHEMLTHVPIFAHGFIKKVLIIGGGDGGILREVCRHKTIENITMVEIDANIIDLCKKYFPNHSNNSYQDSRLKLIIDDGLNFIKKTKDKFDLIISDSTDPIGYGKNLFLSEFYFNCSNCLQENGLFVAQNGVFFLQENETILTYKNLKKYFCDAKFYQANIPTYYGGMMIFAWGTNNIELQKISLKKIQSRIKYTKLTFNYYNAKIHMSSFYLPQHILNALNES</sequence>
<evidence type="ECO:0000313" key="10">
    <source>
        <dbReference type="EMBL" id="AEO08567.1"/>
    </source>
</evidence>
<dbReference type="InterPro" id="IPR035246">
    <property type="entry name" value="Spermidine_synt_N"/>
</dbReference>
<dbReference type="UniPathway" id="UPA00248">
    <property type="reaction ID" value="UER00314"/>
</dbReference>
<feature type="binding site" evidence="5">
    <location>
        <begin position="140"/>
        <end position="141"/>
    </location>
    <ligand>
        <name>S-methyl-5'-thioadenosine</name>
        <dbReference type="ChEBI" id="CHEBI:17509"/>
    </ligand>
</feature>
<comment type="pathway">
    <text evidence="5">Amine and polyamine biosynthesis; spermidine biosynthesis; spermidine from putrescine: step 1/1.</text>
</comment>
<comment type="function">
    <text evidence="5">Catalyzes the irreversible transfer of a propylamine group from the amino donor S-adenosylmethioninamine (decarboxy-AdoMet) to putrescine (1,4-diaminobutane) to yield spermidine.</text>
</comment>
<evidence type="ECO:0000256" key="3">
    <source>
        <dbReference type="ARBA" id="ARBA00023066"/>
    </source>
</evidence>
<dbReference type="PANTHER" id="PTHR11558:SF11">
    <property type="entry name" value="SPERMIDINE SYNTHASE"/>
    <property type="match status" value="1"/>
</dbReference>
<dbReference type="eggNOG" id="COG0421">
    <property type="taxonomic scope" value="Bacteria"/>
</dbReference>
<protein>
    <recommendedName>
        <fullName evidence="5">Polyamine aminopropyltransferase</fullName>
    </recommendedName>
    <alternativeName>
        <fullName evidence="5">Putrescine aminopropyltransferase</fullName>
        <shortName evidence="5">PAPT</shortName>
    </alternativeName>
    <alternativeName>
        <fullName evidence="5">Spermidine synthase</fullName>
        <shortName evidence="5">SPDS</shortName>
        <shortName evidence="5">SPDSY</shortName>
        <ecNumber evidence="5">2.5.1.16</ecNumber>
    </alternativeName>
</protein>
<feature type="binding site" evidence="5">
    <location>
        <position position="108"/>
    </location>
    <ligand>
        <name>S-methyl-5'-thioadenosine</name>
        <dbReference type="ChEBI" id="CHEBI:17509"/>
    </ligand>
</feature>
<dbReference type="GO" id="GO:0004766">
    <property type="term" value="F:spermidine synthase activity"/>
    <property type="evidence" value="ECO:0007669"/>
    <property type="project" value="UniProtKB-UniRule"/>
</dbReference>
<accession>G2LMS9</accession>
<dbReference type="InterPro" id="IPR001045">
    <property type="entry name" value="Spermi_synthase"/>
</dbReference>
<keyword evidence="4 5" id="KW-0620">Polyamine biosynthesis</keyword>
<evidence type="ECO:0000256" key="5">
    <source>
        <dbReference type="HAMAP-Rule" id="MF_00198"/>
    </source>
</evidence>
<dbReference type="Gene3D" id="2.30.140.10">
    <property type="entry name" value="Spermidine synthase, tetramerisation domain"/>
    <property type="match status" value="1"/>
</dbReference>
<dbReference type="KEGG" id="bak:BAKON_210"/>
<dbReference type="RefSeq" id="WP_014499367.1">
    <property type="nucleotide sequence ID" value="NC_017256.1"/>
</dbReference>
<dbReference type="InterPro" id="IPR029063">
    <property type="entry name" value="SAM-dependent_MTases_sf"/>
</dbReference>
<dbReference type="SUPFAM" id="SSF53335">
    <property type="entry name" value="S-adenosyl-L-methionine-dependent methyltransferases"/>
    <property type="match status" value="1"/>
</dbReference>
<dbReference type="OrthoDB" id="9793120at2"/>
<evidence type="ECO:0000313" key="11">
    <source>
        <dbReference type="Proteomes" id="UP000001269"/>
    </source>
</evidence>
<dbReference type="HAMAP" id="MF_00198">
    <property type="entry name" value="Spermidine_synth"/>
    <property type="match status" value="1"/>
</dbReference>
<dbReference type="EC" id="2.5.1.16" evidence="5"/>
<reference evidence="10 11" key="1">
    <citation type="journal article" date="2011" name="PLoS Genet.">
        <title>Sequence conservation and functional constraint on intergenic spacers in reduced genomes of the obligate symbiont buchnera.</title>
        <authorList>
            <person name="Degnan P.H."/>
            <person name="Ochman H."/>
            <person name="Moran N.A."/>
        </authorList>
    </citation>
    <scope>NUCLEOTIDE SEQUENCE [LARGE SCALE GENOMIC DNA]</scope>
    <source>
        <strain evidence="10 11">Ak</strain>
    </source>
</reference>
<dbReference type="InterPro" id="IPR030373">
    <property type="entry name" value="PABS_CS"/>
</dbReference>
<feature type="domain" description="PABS" evidence="9">
    <location>
        <begin position="5"/>
        <end position="238"/>
    </location>
</feature>